<name>A0ACB9XRE2_CHAAC</name>
<dbReference type="EMBL" id="CM043787">
    <property type="protein sequence ID" value="KAI4830050.1"/>
    <property type="molecule type" value="Genomic_DNA"/>
</dbReference>
<accession>A0ACB9XRE2</accession>
<reference evidence="1" key="1">
    <citation type="submission" date="2022-05" db="EMBL/GenBank/DDBJ databases">
        <title>Chromosome-level genome of Chaenocephalus aceratus.</title>
        <authorList>
            <person name="Park H."/>
        </authorList>
    </citation>
    <scope>NUCLEOTIDE SEQUENCE</scope>
    <source>
        <strain evidence="1">KU_202001</strain>
    </source>
</reference>
<protein>
    <submittedName>
        <fullName evidence="1">Uncharacterized protein</fullName>
    </submittedName>
</protein>
<feature type="non-terminal residue" evidence="1">
    <location>
        <position position="1"/>
    </location>
</feature>
<organism evidence="1 2">
    <name type="scientific">Chaenocephalus aceratus</name>
    <name type="common">Blackfin icefish</name>
    <name type="synonym">Chaenichthys aceratus</name>
    <dbReference type="NCBI Taxonomy" id="36190"/>
    <lineage>
        <taxon>Eukaryota</taxon>
        <taxon>Metazoa</taxon>
        <taxon>Chordata</taxon>
        <taxon>Craniata</taxon>
        <taxon>Vertebrata</taxon>
        <taxon>Euteleostomi</taxon>
        <taxon>Actinopterygii</taxon>
        <taxon>Neopterygii</taxon>
        <taxon>Teleostei</taxon>
        <taxon>Neoteleostei</taxon>
        <taxon>Acanthomorphata</taxon>
        <taxon>Eupercaria</taxon>
        <taxon>Perciformes</taxon>
        <taxon>Notothenioidei</taxon>
        <taxon>Channichthyidae</taxon>
        <taxon>Chaenocephalus</taxon>
    </lineage>
</organism>
<evidence type="ECO:0000313" key="2">
    <source>
        <dbReference type="Proteomes" id="UP001057452"/>
    </source>
</evidence>
<gene>
    <name evidence="1" type="ORF">KUCAC02_001704</name>
</gene>
<proteinExistence type="predicted"/>
<evidence type="ECO:0000313" key="1">
    <source>
        <dbReference type="EMBL" id="KAI4830050.1"/>
    </source>
</evidence>
<dbReference type="Proteomes" id="UP001057452">
    <property type="component" value="Chromosome 3"/>
</dbReference>
<comment type="caution">
    <text evidence="1">The sequence shown here is derived from an EMBL/GenBank/DDBJ whole genome shotgun (WGS) entry which is preliminary data.</text>
</comment>
<sequence>ISHDFSVAMKTPGDHQIAVIASRSLERSYEELANDPDIDMVYVGVLHTEHWRVGLLFLKAGKNVLCEKPFAMNSRQVKDLVATAKKNNVFLMEAIWSRCSPLHAEVRRLLAEEAVGEVKLVKAYFGSPQLHISRSVEKELGGSALLDIGVYCLQFVLMVFNGERPESIQATGVLLDSGVDESVVVVMKFSRNRMAFSTFSISQRCCHLPALRAPLKFLAPCTALPHS</sequence>
<keyword evidence="2" id="KW-1185">Reference proteome</keyword>